<proteinExistence type="predicted"/>
<organism evidence="1">
    <name type="scientific">Gongylonema pulchrum</name>
    <dbReference type="NCBI Taxonomy" id="637853"/>
    <lineage>
        <taxon>Eukaryota</taxon>
        <taxon>Metazoa</taxon>
        <taxon>Ecdysozoa</taxon>
        <taxon>Nematoda</taxon>
        <taxon>Chromadorea</taxon>
        <taxon>Rhabditida</taxon>
        <taxon>Spirurina</taxon>
        <taxon>Spiruromorpha</taxon>
        <taxon>Spiruroidea</taxon>
        <taxon>Gongylonematidae</taxon>
        <taxon>Gongylonema</taxon>
    </lineage>
</organism>
<reference evidence="1" key="1">
    <citation type="submission" date="2016-06" db="UniProtKB">
        <authorList>
            <consortium name="WormBaseParasite"/>
        </authorList>
    </citation>
    <scope>IDENTIFICATION</scope>
</reference>
<accession>A0A183D6X6</accession>
<dbReference type="WBParaSite" id="GPUH_0000447401-mRNA-1">
    <property type="protein sequence ID" value="GPUH_0000447401-mRNA-1"/>
    <property type="gene ID" value="GPUH_0000447401"/>
</dbReference>
<evidence type="ECO:0000313" key="1">
    <source>
        <dbReference type="WBParaSite" id="GPUH_0000447401-mRNA-1"/>
    </source>
</evidence>
<dbReference type="AlphaFoldDB" id="A0A183D6X6"/>
<sequence length="109" mass="11734">LLPIYMKEVLHLSDVRSTLYSALPLLALWISKNLSSSLSSFLSTCKSGHCLLRQTTLVKLFNGVASTGLALGLITVPLLRRSIPAVAAVCAANAFAGKPFYYLKVLVPE</sequence>
<protein>
    <submittedName>
        <fullName evidence="1">Sulfate_transp domain-containing protein</fullName>
    </submittedName>
</protein>
<name>A0A183D6X6_9BILA</name>